<dbReference type="EMBL" id="BAAAZW010000004">
    <property type="protein sequence ID" value="GAA3957517.1"/>
    <property type="molecule type" value="Genomic_DNA"/>
</dbReference>
<dbReference type="PANTHER" id="PTHR40765:SF2">
    <property type="entry name" value="ESX-2 SECRETION SYSTEM ATPASE ECCB2"/>
    <property type="match status" value="1"/>
</dbReference>
<evidence type="ECO:0000256" key="6">
    <source>
        <dbReference type="ARBA" id="ARBA00022801"/>
    </source>
</evidence>
<evidence type="ECO:0000313" key="11">
    <source>
        <dbReference type="EMBL" id="GAA3957517.1"/>
    </source>
</evidence>
<dbReference type="Pfam" id="PF05108">
    <property type="entry name" value="T7SS_ESX1_EccB"/>
    <property type="match status" value="1"/>
</dbReference>
<keyword evidence="6" id="KW-0378">Hydrolase</keyword>
<keyword evidence="5" id="KW-0547">Nucleotide-binding</keyword>
<feature type="transmembrane region" description="Helical" evidence="10">
    <location>
        <begin position="31"/>
        <end position="54"/>
    </location>
</feature>
<name>A0ABP7P0A4_9ACTN</name>
<keyword evidence="12" id="KW-1185">Reference proteome</keyword>
<dbReference type="Gene3D" id="3.30.2390.20">
    <property type="entry name" value="Type VII secretion system EccB, repeat 1 domain"/>
    <property type="match status" value="1"/>
</dbReference>
<dbReference type="PANTHER" id="PTHR40765">
    <property type="entry name" value="ESX-2 SECRETION SYSTEM ATPASE ECCB2"/>
    <property type="match status" value="1"/>
</dbReference>
<keyword evidence="4 10" id="KW-0812">Transmembrane</keyword>
<keyword evidence="8 10" id="KW-1133">Transmembrane helix</keyword>
<evidence type="ECO:0000256" key="10">
    <source>
        <dbReference type="SAM" id="Phobius"/>
    </source>
</evidence>
<sequence length="449" mass="45949">MSGYRFGLARAEHALVRRDARMLHDPMRAQFRAVIAGAVLAVLLVAGAGIYGVIRPAPSVADARIVAADTGGLFVLVDDVMHPVPNLASARLVAGAPLPAKTVAQRSVSSYPRGPALGIPGAPASLPGPADERESVWTVCDDPAAGTAVLAGPPSAEPAVPRAAALVATSAGKWLLYHRERDGRQTPVRARLAADEVAVRRALGLDGAPARPISQALLNAFPAEPDLSVPDITGSGAPGPGPLRELPVGTVIRSLGVDDRPSYFVVLRDGVQPLSAPAAEAVRGADVASPGAVRQVSPGVLTAVPVVHRLALDHFPAAPPQLADAGEVLCRSWSHAGGPGPARESMVVSAHLPLPGGARVVTLGSADGDGPGLDGVYVRPGTAERVAVPGGEYYVTDAGVRYRLVDVQVGEILGLPGAARPAPWPVLSLLPAGPQLARESALVARDLPR</sequence>
<dbReference type="Gene3D" id="2.40.50.910">
    <property type="entry name" value="Type VII secretion system EccB, repeat 3 domain"/>
    <property type="match status" value="1"/>
</dbReference>
<evidence type="ECO:0000256" key="4">
    <source>
        <dbReference type="ARBA" id="ARBA00022692"/>
    </source>
</evidence>
<keyword evidence="3" id="KW-1003">Cell membrane</keyword>
<comment type="similarity">
    <text evidence="2">Belongs to the EccB family.</text>
</comment>
<evidence type="ECO:0000313" key="12">
    <source>
        <dbReference type="Proteomes" id="UP001418444"/>
    </source>
</evidence>
<evidence type="ECO:0000256" key="9">
    <source>
        <dbReference type="ARBA" id="ARBA00023136"/>
    </source>
</evidence>
<evidence type="ECO:0000256" key="8">
    <source>
        <dbReference type="ARBA" id="ARBA00022989"/>
    </source>
</evidence>
<protein>
    <submittedName>
        <fullName evidence="11">Type VII secretion protein EccB</fullName>
    </submittedName>
</protein>
<keyword evidence="7" id="KW-0067">ATP-binding</keyword>
<comment type="caution">
    <text evidence="11">The sequence shown here is derived from an EMBL/GenBank/DDBJ whole genome shotgun (WGS) entry which is preliminary data.</text>
</comment>
<reference evidence="12" key="1">
    <citation type="journal article" date="2019" name="Int. J. Syst. Evol. Microbiol.">
        <title>The Global Catalogue of Microorganisms (GCM) 10K type strain sequencing project: providing services to taxonomists for standard genome sequencing and annotation.</title>
        <authorList>
            <consortium name="The Broad Institute Genomics Platform"/>
            <consortium name="The Broad Institute Genome Sequencing Center for Infectious Disease"/>
            <person name="Wu L."/>
            <person name="Ma J."/>
        </authorList>
    </citation>
    <scope>NUCLEOTIDE SEQUENCE [LARGE SCALE GENOMIC DNA]</scope>
    <source>
        <strain evidence="12">JCM 16923</strain>
    </source>
</reference>
<dbReference type="Proteomes" id="UP001418444">
    <property type="component" value="Unassembled WGS sequence"/>
</dbReference>
<evidence type="ECO:0000256" key="3">
    <source>
        <dbReference type="ARBA" id="ARBA00022475"/>
    </source>
</evidence>
<evidence type="ECO:0000256" key="7">
    <source>
        <dbReference type="ARBA" id="ARBA00022840"/>
    </source>
</evidence>
<dbReference type="InterPro" id="IPR007795">
    <property type="entry name" value="T7SS_EccB"/>
</dbReference>
<evidence type="ECO:0000256" key="1">
    <source>
        <dbReference type="ARBA" id="ARBA00004162"/>
    </source>
</evidence>
<dbReference type="InterPro" id="IPR044857">
    <property type="entry name" value="T7SS_EccB_R1"/>
</dbReference>
<proteinExistence type="inferred from homology"/>
<gene>
    <name evidence="11" type="primary">eccB</name>
    <name evidence="11" type="ORF">GCM10022231_15930</name>
</gene>
<evidence type="ECO:0000256" key="2">
    <source>
        <dbReference type="ARBA" id="ARBA00008149"/>
    </source>
</evidence>
<organism evidence="11 12">
    <name type="scientific">Gordonia caeni</name>
    <dbReference type="NCBI Taxonomy" id="1007097"/>
    <lineage>
        <taxon>Bacteria</taxon>
        <taxon>Bacillati</taxon>
        <taxon>Actinomycetota</taxon>
        <taxon>Actinomycetes</taxon>
        <taxon>Mycobacteriales</taxon>
        <taxon>Gordoniaceae</taxon>
        <taxon>Gordonia</taxon>
    </lineage>
</organism>
<comment type="subcellular location">
    <subcellularLocation>
        <location evidence="1">Cell membrane</location>
        <topology evidence="1">Single-pass membrane protein</topology>
    </subcellularLocation>
</comment>
<accession>A0ABP7P0A4</accession>
<evidence type="ECO:0000256" key="5">
    <source>
        <dbReference type="ARBA" id="ARBA00022741"/>
    </source>
</evidence>
<keyword evidence="9 10" id="KW-0472">Membrane</keyword>
<dbReference type="InterPro" id="IPR042485">
    <property type="entry name" value="T7SS_EccB_R3"/>
</dbReference>
<dbReference type="NCBIfam" id="TIGR03919">
    <property type="entry name" value="T7SS_EccB"/>
    <property type="match status" value="1"/>
</dbReference>